<reference evidence="1 2" key="1">
    <citation type="journal article" name="Front. Microbiol.">
        <title>Sugar Metabolism of the First Thermophilic Planctomycete Thermogutta terrifontis: Comparative Genomic and Transcriptomic Approaches.</title>
        <authorList>
            <person name="Elcheninov A.G."/>
            <person name="Menzel P."/>
            <person name="Gudbergsdottir S.R."/>
            <person name="Slesarev A.I."/>
            <person name="Kadnikov V.V."/>
            <person name="Krogh A."/>
            <person name="Bonch-Osmolovskaya E.A."/>
            <person name="Peng X."/>
            <person name="Kublanov I.V."/>
        </authorList>
    </citation>
    <scope>NUCLEOTIDE SEQUENCE [LARGE SCALE GENOMIC DNA]</scope>
    <source>
        <strain evidence="1 2">R1</strain>
    </source>
</reference>
<dbReference type="EMBL" id="CP018477">
    <property type="protein sequence ID" value="ASV74510.1"/>
    <property type="molecule type" value="Genomic_DNA"/>
</dbReference>
<accession>A0A286REX4</accession>
<dbReference type="AlphaFoldDB" id="A0A286REX4"/>
<dbReference type="KEGG" id="ttf:THTE_1908"/>
<dbReference type="Proteomes" id="UP000215086">
    <property type="component" value="Chromosome"/>
</dbReference>
<organism evidence="1 2">
    <name type="scientific">Thermogutta terrifontis</name>
    <dbReference type="NCBI Taxonomy" id="1331910"/>
    <lineage>
        <taxon>Bacteria</taxon>
        <taxon>Pseudomonadati</taxon>
        <taxon>Planctomycetota</taxon>
        <taxon>Planctomycetia</taxon>
        <taxon>Pirellulales</taxon>
        <taxon>Thermoguttaceae</taxon>
        <taxon>Thermogutta</taxon>
    </lineage>
</organism>
<sequence length="51" mass="6089">MARIAQVAGPRASRAAFLLRRSNRWKLRRHFSNIPPNLHTRNKRNRTLVWP</sequence>
<evidence type="ECO:0000313" key="2">
    <source>
        <dbReference type="Proteomes" id="UP000215086"/>
    </source>
</evidence>
<proteinExistence type="predicted"/>
<keyword evidence="2" id="KW-1185">Reference proteome</keyword>
<evidence type="ECO:0000313" key="1">
    <source>
        <dbReference type="EMBL" id="ASV74510.1"/>
    </source>
</evidence>
<protein>
    <submittedName>
        <fullName evidence="1">Uncharacterized protein</fullName>
    </submittedName>
</protein>
<name>A0A286REX4_9BACT</name>
<gene>
    <name evidence="1" type="ORF">THTE_1908</name>
</gene>